<dbReference type="Gene3D" id="3.30.70.100">
    <property type="match status" value="1"/>
</dbReference>
<dbReference type="PROSITE" id="PS51725">
    <property type="entry name" value="ABM"/>
    <property type="match status" value="1"/>
</dbReference>
<gene>
    <name evidence="2" type="ORF">E4L98_13445</name>
</gene>
<evidence type="ECO:0000313" key="2">
    <source>
        <dbReference type="EMBL" id="TFW21364.1"/>
    </source>
</evidence>
<comment type="caution">
    <text evidence="2">The sequence shown here is derived from an EMBL/GenBank/DDBJ whole genome shotgun (WGS) entry which is preliminary data.</text>
</comment>
<dbReference type="PANTHER" id="PTHR33336:SF3">
    <property type="entry name" value="ABM DOMAIN-CONTAINING PROTEIN"/>
    <property type="match status" value="1"/>
</dbReference>
<sequence length="104" mass="11818">MEKKLSLVAFLYAQPGKEQELAGRLQSLVERSRAEAGCINYDMHQSDDDPTVFVMYENWTSRAALDLHFEMPYMQELVAALPGLLRAPLDMHYLSMLSTPAQPK</sequence>
<keyword evidence="2" id="KW-0560">Oxidoreductase</keyword>
<proteinExistence type="predicted"/>
<dbReference type="OrthoDB" id="9812192at2"/>
<dbReference type="InterPro" id="IPR011008">
    <property type="entry name" value="Dimeric_a/b-barrel"/>
</dbReference>
<dbReference type="Pfam" id="PF03992">
    <property type="entry name" value="ABM"/>
    <property type="match status" value="1"/>
</dbReference>
<dbReference type="PANTHER" id="PTHR33336">
    <property type="entry name" value="QUINOL MONOOXYGENASE YGIN-RELATED"/>
    <property type="match status" value="1"/>
</dbReference>
<reference evidence="2 3" key="1">
    <citation type="submission" date="2019-03" db="EMBL/GenBank/DDBJ databases">
        <title>Draft Genome Sequence of Duganella callidus sp. nov., a Novel Duganella Species Isolated from Cultivated Soil.</title>
        <authorList>
            <person name="Raths R."/>
            <person name="Peta V."/>
            <person name="Bucking H."/>
        </authorList>
    </citation>
    <scope>NUCLEOTIDE SEQUENCE [LARGE SCALE GENOMIC DNA]</scope>
    <source>
        <strain evidence="2 3">DN04</strain>
    </source>
</reference>
<dbReference type="Proteomes" id="UP000297729">
    <property type="component" value="Unassembled WGS sequence"/>
</dbReference>
<dbReference type="EMBL" id="SPVG01000136">
    <property type="protein sequence ID" value="TFW21364.1"/>
    <property type="molecule type" value="Genomic_DNA"/>
</dbReference>
<dbReference type="SUPFAM" id="SSF54909">
    <property type="entry name" value="Dimeric alpha+beta barrel"/>
    <property type="match status" value="1"/>
</dbReference>
<protein>
    <submittedName>
        <fullName evidence="2">Antibiotic biosynthesis monooxygenase</fullName>
    </submittedName>
</protein>
<name>A0A4Y9SEG9_9BURK</name>
<evidence type="ECO:0000313" key="3">
    <source>
        <dbReference type="Proteomes" id="UP000297729"/>
    </source>
</evidence>
<feature type="domain" description="ABM" evidence="1">
    <location>
        <begin position="5"/>
        <end position="94"/>
    </location>
</feature>
<dbReference type="InterPro" id="IPR050744">
    <property type="entry name" value="AI-2_Isomerase_LsrG"/>
</dbReference>
<dbReference type="InterPro" id="IPR007138">
    <property type="entry name" value="ABM_dom"/>
</dbReference>
<accession>A0A4Y9SEG9</accession>
<dbReference type="RefSeq" id="WP_135202066.1">
    <property type="nucleotide sequence ID" value="NZ_SPVG01000136.1"/>
</dbReference>
<organism evidence="2 3">
    <name type="scientific">Duganella callida</name>
    <dbReference type="NCBI Taxonomy" id="2561932"/>
    <lineage>
        <taxon>Bacteria</taxon>
        <taxon>Pseudomonadati</taxon>
        <taxon>Pseudomonadota</taxon>
        <taxon>Betaproteobacteria</taxon>
        <taxon>Burkholderiales</taxon>
        <taxon>Oxalobacteraceae</taxon>
        <taxon>Telluria group</taxon>
        <taxon>Duganella</taxon>
    </lineage>
</organism>
<keyword evidence="2" id="KW-0503">Monooxygenase</keyword>
<dbReference type="AlphaFoldDB" id="A0A4Y9SEG9"/>
<keyword evidence="3" id="KW-1185">Reference proteome</keyword>
<dbReference type="GO" id="GO:0004497">
    <property type="term" value="F:monooxygenase activity"/>
    <property type="evidence" value="ECO:0007669"/>
    <property type="project" value="UniProtKB-KW"/>
</dbReference>
<evidence type="ECO:0000259" key="1">
    <source>
        <dbReference type="PROSITE" id="PS51725"/>
    </source>
</evidence>